<dbReference type="AlphaFoldDB" id="W7QMV4"/>
<evidence type="ECO:0000256" key="11">
    <source>
        <dbReference type="RuleBase" id="RU361157"/>
    </source>
</evidence>
<gene>
    <name evidence="13" type="ORF">DS2_08380</name>
</gene>
<evidence type="ECO:0000256" key="7">
    <source>
        <dbReference type="ARBA" id="ARBA00022903"/>
    </source>
</evidence>
<keyword evidence="5" id="KW-0762">Sugar transport</keyword>
<dbReference type="Proteomes" id="UP000019276">
    <property type="component" value="Unassembled WGS sequence"/>
</dbReference>
<evidence type="ECO:0000256" key="8">
    <source>
        <dbReference type="ARBA" id="ARBA00022989"/>
    </source>
</evidence>
<comment type="similarity">
    <text evidence="2 11">Belongs to the ABC-2 integral membrane protein family.</text>
</comment>
<keyword evidence="6 11" id="KW-0812">Transmembrane</keyword>
<keyword evidence="7" id="KW-0972">Capsule biogenesis/degradation</keyword>
<dbReference type="EMBL" id="ARZY01000013">
    <property type="protein sequence ID" value="EWH10277.1"/>
    <property type="molecule type" value="Genomic_DNA"/>
</dbReference>
<keyword evidence="10 11" id="KW-0472">Membrane</keyword>
<evidence type="ECO:0000313" key="13">
    <source>
        <dbReference type="EMBL" id="EWH10277.1"/>
    </source>
</evidence>
<dbReference type="RefSeq" id="WP_051479734.1">
    <property type="nucleotide sequence ID" value="NZ_ARZY01000013.1"/>
</dbReference>
<evidence type="ECO:0000313" key="14">
    <source>
        <dbReference type="Proteomes" id="UP000019276"/>
    </source>
</evidence>
<evidence type="ECO:0000256" key="1">
    <source>
        <dbReference type="ARBA" id="ARBA00004651"/>
    </source>
</evidence>
<dbReference type="Pfam" id="PF01061">
    <property type="entry name" value="ABC2_membrane"/>
    <property type="match status" value="1"/>
</dbReference>
<feature type="transmembrane region" description="Helical" evidence="11">
    <location>
        <begin position="239"/>
        <end position="257"/>
    </location>
</feature>
<feature type="transmembrane region" description="Helical" evidence="11">
    <location>
        <begin position="120"/>
        <end position="140"/>
    </location>
</feature>
<dbReference type="PIRSF" id="PIRSF006648">
    <property type="entry name" value="DrrB"/>
    <property type="match status" value="1"/>
</dbReference>
<accession>W7QMV4</accession>
<dbReference type="PANTHER" id="PTHR30413:SF10">
    <property type="entry name" value="CAPSULE POLYSACCHARIDE EXPORT INNER-MEMBRANE PROTEIN CTRC"/>
    <property type="match status" value="1"/>
</dbReference>
<sequence>MSFQPAEHRIQRNPIQVMCDVIFALFLRELKTRFGTYRLGVFWALAEPIAHVIIFSIIFGVRAREGFGGVETPIFIYTGIMPFLLFQNLFTKCKSACSANRGLFHYRYVKPINTYCARTLLEIGIFLFTSISLFALFWWAGYQVAIYDILSCLMIVMLLTVFATSFGMIASFAVEFFPESDKFLAILMKPMMFISGIFFTLDMIPEKYHVYLIWNPVLHAVELFRAGFIENFTSEHASLWYLFCCALVSLFIALRLYRSHWTRMIAT</sequence>
<protein>
    <recommendedName>
        <fullName evidence="11">Transport permease protein</fullName>
    </recommendedName>
</protein>
<comment type="caution">
    <text evidence="13">The sequence shown here is derived from an EMBL/GenBank/DDBJ whole genome shotgun (WGS) entry which is preliminary data.</text>
</comment>
<keyword evidence="4 11" id="KW-1003">Cell membrane</keyword>
<evidence type="ECO:0000256" key="10">
    <source>
        <dbReference type="ARBA" id="ARBA00023136"/>
    </source>
</evidence>
<name>W7QMV4_9ALTE</name>
<dbReference type="InterPro" id="IPR013525">
    <property type="entry name" value="ABC2_TM"/>
</dbReference>
<feature type="transmembrane region" description="Helical" evidence="11">
    <location>
        <begin position="41"/>
        <end position="62"/>
    </location>
</feature>
<dbReference type="PRINTS" id="PR00164">
    <property type="entry name" value="ABC2TRNSPORT"/>
</dbReference>
<dbReference type="eggNOG" id="COG1682">
    <property type="taxonomic scope" value="Bacteria"/>
</dbReference>
<proteinExistence type="inferred from homology"/>
<keyword evidence="14" id="KW-1185">Reference proteome</keyword>
<dbReference type="PANTHER" id="PTHR30413">
    <property type="entry name" value="INNER MEMBRANE TRANSPORT PERMEASE"/>
    <property type="match status" value="1"/>
</dbReference>
<feature type="transmembrane region" description="Helical" evidence="11">
    <location>
        <begin position="146"/>
        <end position="171"/>
    </location>
</feature>
<evidence type="ECO:0000256" key="3">
    <source>
        <dbReference type="ARBA" id="ARBA00022448"/>
    </source>
</evidence>
<feature type="transmembrane region" description="Helical" evidence="11">
    <location>
        <begin position="183"/>
        <end position="201"/>
    </location>
</feature>
<evidence type="ECO:0000259" key="12">
    <source>
        <dbReference type="PROSITE" id="PS51012"/>
    </source>
</evidence>
<evidence type="ECO:0000256" key="6">
    <source>
        <dbReference type="ARBA" id="ARBA00022692"/>
    </source>
</evidence>
<dbReference type="GO" id="GO:0043190">
    <property type="term" value="C:ATP-binding cassette (ABC) transporter complex"/>
    <property type="evidence" value="ECO:0007669"/>
    <property type="project" value="InterPro"/>
</dbReference>
<feature type="transmembrane region" description="Helical" evidence="11">
    <location>
        <begin position="74"/>
        <end position="91"/>
    </location>
</feature>
<dbReference type="GO" id="GO:0015920">
    <property type="term" value="P:lipopolysaccharide transport"/>
    <property type="evidence" value="ECO:0007669"/>
    <property type="project" value="TreeGrafter"/>
</dbReference>
<keyword evidence="9" id="KW-0625">Polysaccharide transport</keyword>
<reference evidence="13 14" key="1">
    <citation type="journal article" date="2014" name="Genome Announc.">
        <title>Draft Genome Sequence of the Agar-Degrading Bacterium Catenovulum sp. Strain DS-2, Isolated from Intestines of Haliotis diversicolor.</title>
        <authorList>
            <person name="Shan D."/>
            <person name="Li X."/>
            <person name="Gu Z."/>
            <person name="Wei G."/>
            <person name="Gao Z."/>
            <person name="Shao Z."/>
        </authorList>
    </citation>
    <scope>NUCLEOTIDE SEQUENCE [LARGE SCALE GENOMIC DNA]</scope>
    <source>
        <strain evidence="13 14">DS-2</strain>
    </source>
</reference>
<evidence type="ECO:0000256" key="5">
    <source>
        <dbReference type="ARBA" id="ARBA00022597"/>
    </source>
</evidence>
<keyword evidence="3 11" id="KW-0813">Transport</keyword>
<evidence type="ECO:0000256" key="9">
    <source>
        <dbReference type="ARBA" id="ARBA00023047"/>
    </source>
</evidence>
<keyword evidence="8 11" id="KW-1133">Transmembrane helix</keyword>
<dbReference type="InterPro" id="IPR000412">
    <property type="entry name" value="ABC_2_transport"/>
</dbReference>
<dbReference type="PROSITE" id="PS51012">
    <property type="entry name" value="ABC_TM2"/>
    <property type="match status" value="1"/>
</dbReference>
<evidence type="ECO:0000256" key="4">
    <source>
        <dbReference type="ARBA" id="ARBA00022475"/>
    </source>
</evidence>
<dbReference type="STRING" id="1328313.DS2_08380"/>
<dbReference type="GO" id="GO:0140359">
    <property type="term" value="F:ABC-type transporter activity"/>
    <property type="evidence" value="ECO:0007669"/>
    <property type="project" value="InterPro"/>
</dbReference>
<dbReference type="OrthoDB" id="9814458at2"/>
<organism evidence="13 14">
    <name type="scientific">Catenovulum agarivorans DS-2</name>
    <dbReference type="NCBI Taxonomy" id="1328313"/>
    <lineage>
        <taxon>Bacteria</taxon>
        <taxon>Pseudomonadati</taxon>
        <taxon>Pseudomonadota</taxon>
        <taxon>Gammaproteobacteria</taxon>
        <taxon>Alteromonadales</taxon>
        <taxon>Alteromonadaceae</taxon>
        <taxon>Catenovulum</taxon>
    </lineage>
</organism>
<dbReference type="GO" id="GO:0015774">
    <property type="term" value="P:polysaccharide transport"/>
    <property type="evidence" value="ECO:0007669"/>
    <property type="project" value="UniProtKB-KW"/>
</dbReference>
<dbReference type="InterPro" id="IPR047817">
    <property type="entry name" value="ABC2_TM_bact-type"/>
</dbReference>
<comment type="subcellular location">
    <subcellularLocation>
        <location evidence="11">Cell inner membrane</location>
        <topology evidence="11">Multi-pass membrane protein</topology>
    </subcellularLocation>
    <subcellularLocation>
        <location evidence="1">Cell membrane</location>
        <topology evidence="1">Multi-pass membrane protein</topology>
    </subcellularLocation>
</comment>
<evidence type="ECO:0000256" key="2">
    <source>
        <dbReference type="ARBA" id="ARBA00007783"/>
    </source>
</evidence>
<feature type="domain" description="ABC transmembrane type-2" evidence="12">
    <location>
        <begin position="39"/>
        <end position="260"/>
    </location>
</feature>